<dbReference type="PROSITE" id="PS00460">
    <property type="entry name" value="GLUTATHIONE_PEROXID_1"/>
    <property type="match status" value="1"/>
</dbReference>
<organism evidence="7 8">
    <name type="scientific">Hymenobacter jejuensis</name>
    <dbReference type="NCBI Taxonomy" id="2502781"/>
    <lineage>
        <taxon>Bacteria</taxon>
        <taxon>Pseudomonadati</taxon>
        <taxon>Bacteroidota</taxon>
        <taxon>Cytophagia</taxon>
        <taxon>Cytophagales</taxon>
        <taxon>Hymenobacteraceae</taxon>
        <taxon>Hymenobacter</taxon>
    </lineage>
</organism>
<keyword evidence="2 5" id="KW-0575">Peroxidase</keyword>
<keyword evidence="8" id="KW-1185">Reference proteome</keyword>
<evidence type="ECO:0000313" key="7">
    <source>
        <dbReference type="EMBL" id="QDA61263.1"/>
    </source>
</evidence>
<keyword evidence="3 5" id="KW-0560">Oxidoreductase</keyword>
<dbReference type="InterPro" id="IPR036249">
    <property type="entry name" value="Thioredoxin-like_sf"/>
</dbReference>
<sequence>MKASFTIVAATLALAGLSSYTFSQPVSSMIDSTTEAPAAQGTVYDYTVKTIDGKEVKLSQYKGKKLLIVNTASECGFTPQYKELEELYKKHGDKVVVLGFPANNFGGQEPGTNSQIATFCEKNYGVSFPLFSKISVKGDDTDPLYKFLSDKGKNGVVSDAPTWNFCKYLIDEQGHVVKFYPSKVKPMSDELLADILK</sequence>
<dbReference type="InterPro" id="IPR029759">
    <property type="entry name" value="GPX_AS"/>
</dbReference>
<dbReference type="OrthoDB" id="9789406at2"/>
<dbReference type="GO" id="GO:0004601">
    <property type="term" value="F:peroxidase activity"/>
    <property type="evidence" value="ECO:0007669"/>
    <property type="project" value="UniProtKB-KW"/>
</dbReference>
<comment type="similarity">
    <text evidence="1 5">Belongs to the glutathione peroxidase family.</text>
</comment>
<evidence type="ECO:0000256" key="3">
    <source>
        <dbReference type="ARBA" id="ARBA00023002"/>
    </source>
</evidence>
<proteinExistence type="inferred from homology"/>
<dbReference type="PANTHER" id="PTHR11592">
    <property type="entry name" value="GLUTATHIONE PEROXIDASE"/>
    <property type="match status" value="1"/>
</dbReference>
<dbReference type="Gene3D" id="3.40.30.10">
    <property type="entry name" value="Glutaredoxin"/>
    <property type="match status" value="1"/>
</dbReference>
<dbReference type="CDD" id="cd00340">
    <property type="entry name" value="GSH_Peroxidase"/>
    <property type="match status" value="1"/>
</dbReference>
<dbReference type="GO" id="GO:0034599">
    <property type="term" value="P:cellular response to oxidative stress"/>
    <property type="evidence" value="ECO:0007669"/>
    <property type="project" value="TreeGrafter"/>
</dbReference>
<evidence type="ECO:0000256" key="5">
    <source>
        <dbReference type="RuleBase" id="RU000499"/>
    </source>
</evidence>
<accession>A0A5B8A3R6</accession>
<dbReference type="PRINTS" id="PR01011">
    <property type="entry name" value="GLUTPROXDASE"/>
</dbReference>
<evidence type="ECO:0000256" key="2">
    <source>
        <dbReference type="ARBA" id="ARBA00022559"/>
    </source>
</evidence>
<dbReference type="PROSITE" id="PS51355">
    <property type="entry name" value="GLUTATHIONE_PEROXID_3"/>
    <property type="match status" value="1"/>
</dbReference>
<dbReference type="EMBL" id="CP040896">
    <property type="protein sequence ID" value="QDA61263.1"/>
    <property type="molecule type" value="Genomic_DNA"/>
</dbReference>
<reference evidence="7 8" key="1">
    <citation type="submission" date="2019-06" db="EMBL/GenBank/DDBJ databases">
        <authorList>
            <person name="Srinivasan S."/>
        </authorList>
    </citation>
    <scope>NUCLEOTIDE SEQUENCE [LARGE SCALE GENOMIC DNA]</scope>
    <source>
        <strain evidence="7 8">17J68-5</strain>
    </source>
</reference>
<evidence type="ECO:0000313" key="8">
    <source>
        <dbReference type="Proteomes" id="UP000305398"/>
    </source>
</evidence>
<dbReference type="Pfam" id="PF00255">
    <property type="entry name" value="GSHPx"/>
    <property type="match status" value="1"/>
</dbReference>
<dbReference type="AlphaFoldDB" id="A0A5B8A3R6"/>
<dbReference type="SUPFAM" id="SSF52833">
    <property type="entry name" value="Thioredoxin-like"/>
    <property type="match status" value="1"/>
</dbReference>
<feature type="active site" evidence="4">
    <location>
        <position position="75"/>
    </location>
</feature>
<dbReference type="PANTHER" id="PTHR11592:SF78">
    <property type="entry name" value="GLUTATHIONE PEROXIDASE"/>
    <property type="match status" value="1"/>
</dbReference>
<keyword evidence="6" id="KW-0732">Signal</keyword>
<feature type="chain" id="PRO_5023018978" description="Glutathione peroxidase" evidence="6">
    <location>
        <begin position="24"/>
        <end position="197"/>
    </location>
</feature>
<evidence type="ECO:0000256" key="6">
    <source>
        <dbReference type="SAM" id="SignalP"/>
    </source>
</evidence>
<dbReference type="FunFam" id="3.40.30.10:FF:000010">
    <property type="entry name" value="Glutathione peroxidase"/>
    <property type="match status" value="1"/>
</dbReference>
<protein>
    <recommendedName>
        <fullName evidence="5">Glutathione peroxidase</fullName>
    </recommendedName>
</protein>
<dbReference type="RefSeq" id="WP_139516437.1">
    <property type="nucleotide sequence ID" value="NZ_CP040896.1"/>
</dbReference>
<gene>
    <name evidence="7" type="ORF">FHG12_14685</name>
</gene>
<dbReference type="Proteomes" id="UP000305398">
    <property type="component" value="Chromosome"/>
</dbReference>
<evidence type="ECO:0000256" key="1">
    <source>
        <dbReference type="ARBA" id="ARBA00006926"/>
    </source>
</evidence>
<dbReference type="InterPro" id="IPR000889">
    <property type="entry name" value="Glutathione_peroxidase"/>
</dbReference>
<evidence type="ECO:0000256" key="4">
    <source>
        <dbReference type="PIRSR" id="PIRSR000303-1"/>
    </source>
</evidence>
<dbReference type="KEGG" id="hyj:FHG12_14685"/>
<feature type="signal peptide" evidence="6">
    <location>
        <begin position="1"/>
        <end position="23"/>
    </location>
</feature>
<name>A0A5B8A3R6_9BACT</name>
<dbReference type="PIRSF" id="PIRSF000303">
    <property type="entry name" value="Glutathion_perox"/>
    <property type="match status" value="1"/>
</dbReference>